<dbReference type="Gene3D" id="6.10.250.2750">
    <property type="match status" value="1"/>
</dbReference>
<gene>
    <name evidence="2" type="ORF">GCM10010981_34200</name>
</gene>
<dbReference type="InterPro" id="IPR015813">
    <property type="entry name" value="Pyrv/PenolPyrv_kinase-like_dom"/>
</dbReference>
<reference evidence="3" key="1">
    <citation type="journal article" date="2019" name="Int. J. Syst. Evol. Microbiol.">
        <title>The Global Catalogue of Microorganisms (GCM) 10K type strain sequencing project: providing services to taxonomists for standard genome sequencing and annotation.</title>
        <authorList>
            <consortium name="The Broad Institute Genomics Platform"/>
            <consortium name="The Broad Institute Genome Sequencing Center for Infectious Disease"/>
            <person name="Wu L."/>
            <person name="Ma J."/>
        </authorList>
    </citation>
    <scope>NUCLEOTIDE SEQUENCE [LARGE SCALE GENOMIC DNA]</scope>
    <source>
        <strain evidence="3">CGMCC 1.15439</strain>
    </source>
</reference>
<protein>
    <submittedName>
        <fullName evidence="2">2-methylisocitrate lyase</fullName>
    </submittedName>
</protein>
<accession>A0ABQ1GEG7</accession>
<dbReference type="InterPro" id="IPR040442">
    <property type="entry name" value="Pyrv_kinase-like_dom_sf"/>
</dbReference>
<proteinExistence type="predicted"/>
<dbReference type="Proteomes" id="UP000620046">
    <property type="component" value="Unassembled WGS sequence"/>
</dbReference>
<comment type="caution">
    <text evidence="2">The sequence shown here is derived from an EMBL/GenBank/DDBJ whole genome shotgun (WGS) entry which is preliminary data.</text>
</comment>
<keyword evidence="3" id="KW-1185">Reference proteome</keyword>
<name>A0ABQ1GEG7_9GAMM</name>
<evidence type="ECO:0000256" key="1">
    <source>
        <dbReference type="ARBA" id="ARBA00022723"/>
    </source>
</evidence>
<keyword evidence="2" id="KW-0456">Lyase</keyword>
<organism evidence="2 3">
    <name type="scientific">Dyella nitratireducens</name>
    <dbReference type="NCBI Taxonomy" id="1849580"/>
    <lineage>
        <taxon>Bacteria</taxon>
        <taxon>Pseudomonadati</taxon>
        <taxon>Pseudomonadota</taxon>
        <taxon>Gammaproteobacteria</taxon>
        <taxon>Lysobacterales</taxon>
        <taxon>Rhodanobacteraceae</taxon>
        <taxon>Dyella</taxon>
    </lineage>
</organism>
<dbReference type="InterPro" id="IPR039556">
    <property type="entry name" value="ICL/PEPM"/>
</dbReference>
<evidence type="ECO:0000313" key="3">
    <source>
        <dbReference type="Proteomes" id="UP000620046"/>
    </source>
</evidence>
<keyword evidence="1" id="KW-0479">Metal-binding</keyword>
<dbReference type="Gene3D" id="3.20.20.60">
    <property type="entry name" value="Phosphoenolpyruvate-binding domains"/>
    <property type="match status" value="1"/>
</dbReference>
<evidence type="ECO:0000313" key="2">
    <source>
        <dbReference type="EMBL" id="GGA42289.1"/>
    </source>
</evidence>
<sequence length="321" mass="34113">MNLDFSAEIRKNVETLQALRAAYGHNRLLLTFPTQDSFMSVAKPSVSDKRKAFRTLHASGCFVIPNPWNIGTARYLQGLGFKALATTSAGHAHSLGYADGAQSLDEVLAHFRELAAAADVPLNADFENAYADDPDGVAENVAWCIETGVAGLSVEDSPNNGVTPLYDFDVAVARVKAARAAIDHAGGEVVFTARAEGFIRGVPDLDEVIRRLQAFAEAGADCLYAPGLTTREQIEAVVKAVAPLPVNVLAIASSGFTVDDLAAMGVRRISVGGALARVAMDAFIRTATEIATEGRFDGFKGRISNADLDTFFSADCEQRSS</sequence>
<dbReference type="GO" id="GO:0016829">
    <property type="term" value="F:lyase activity"/>
    <property type="evidence" value="ECO:0007669"/>
    <property type="project" value="UniProtKB-KW"/>
</dbReference>
<dbReference type="SUPFAM" id="SSF51621">
    <property type="entry name" value="Phosphoenolpyruvate/pyruvate domain"/>
    <property type="match status" value="1"/>
</dbReference>
<dbReference type="PANTHER" id="PTHR42905">
    <property type="entry name" value="PHOSPHOENOLPYRUVATE CARBOXYLASE"/>
    <property type="match status" value="1"/>
</dbReference>
<dbReference type="CDD" id="cd00377">
    <property type="entry name" value="ICL_PEPM"/>
    <property type="match status" value="1"/>
</dbReference>
<dbReference type="EMBL" id="BMJA01000003">
    <property type="protein sequence ID" value="GGA42289.1"/>
    <property type="molecule type" value="Genomic_DNA"/>
</dbReference>
<dbReference type="PANTHER" id="PTHR42905:SF16">
    <property type="entry name" value="CARBOXYPHOSPHONOENOLPYRUVATE PHOSPHONOMUTASE-LIKE PROTEIN (AFU_ORTHOLOGUE AFUA_5G07230)"/>
    <property type="match status" value="1"/>
</dbReference>
<dbReference type="Pfam" id="PF13714">
    <property type="entry name" value="PEP_mutase"/>
    <property type="match status" value="1"/>
</dbReference>